<dbReference type="GO" id="GO:0006269">
    <property type="term" value="P:DNA replication, synthesis of primer"/>
    <property type="evidence" value="ECO:0007669"/>
    <property type="project" value="UniProtKB-KW"/>
</dbReference>
<name>A0AAD9RVU5_9HYME</name>
<evidence type="ECO:0000313" key="10">
    <source>
        <dbReference type="Proteomes" id="UP001258017"/>
    </source>
</evidence>
<dbReference type="InterPro" id="IPR058560">
    <property type="entry name" value="DNA_primase_C"/>
</dbReference>
<keyword evidence="7" id="KW-0411">Iron-sulfur</keyword>
<dbReference type="AlphaFoldDB" id="A0AAD9RVU5"/>
<gene>
    <name evidence="9" type="ORF">KPH14_009812</name>
</gene>
<dbReference type="GO" id="GO:0051539">
    <property type="term" value="F:4 iron, 4 sulfur cluster binding"/>
    <property type="evidence" value="ECO:0007669"/>
    <property type="project" value="UniProtKB-KW"/>
</dbReference>
<reference evidence="9" key="2">
    <citation type="journal article" date="2023" name="Commun. Biol.">
        <title>Intrasexual cuticular hydrocarbon dimorphism in a wasp sheds light on hydrocarbon biosynthesis genes in Hymenoptera.</title>
        <authorList>
            <person name="Moris V.C."/>
            <person name="Podsiadlowski L."/>
            <person name="Martin S."/>
            <person name="Oeyen J.P."/>
            <person name="Donath A."/>
            <person name="Petersen M."/>
            <person name="Wilbrandt J."/>
            <person name="Misof B."/>
            <person name="Liedtke D."/>
            <person name="Thamm M."/>
            <person name="Scheiner R."/>
            <person name="Schmitt T."/>
            <person name="Niehuis O."/>
        </authorList>
    </citation>
    <scope>NUCLEOTIDE SEQUENCE</scope>
    <source>
        <strain evidence="9">GBR_01_08_01A</strain>
    </source>
</reference>
<evidence type="ECO:0000313" key="9">
    <source>
        <dbReference type="EMBL" id="KAK2586875.1"/>
    </source>
</evidence>
<keyword evidence="2" id="KW-0004">4Fe-4S</keyword>
<dbReference type="Gene3D" id="1.20.930.80">
    <property type="match status" value="1"/>
</dbReference>
<comment type="cofactor">
    <cofactor evidence="1">
        <name>[4Fe-4S] cluster</name>
        <dbReference type="ChEBI" id="CHEBI:49883"/>
    </cofactor>
</comment>
<keyword evidence="3" id="KW-0639">Primosome</keyword>
<evidence type="ECO:0000256" key="5">
    <source>
        <dbReference type="ARBA" id="ARBA00022723"/>
    </source>
</evidence>
<evidence type="ECO:0000256" key="6">
    <source>
        <dbReference type="ARBA" id="ARBA00023004"/>
    </source>
</evidence>
<evidence type="ECO:0000256" key="7">
    <source>
        <dbReference type="ARBA" id="ARBA00023014"/>
    </source>
</evidence>
<proteinExistence type="predicted"/>
<feature type="domain" description="DNA primase large subunit C-terminal" evidence="8">
    <location>
        <begin position="240"/>
        <end position="413"/>
    </location>
</feature>
<dbReference type="PANTHER" id="PTHR10537">
    <property type="entry name" value="DNA PRIMASE LARGE SUBUNIT"/>
    <property type="match status" value="1"/>
</dbReference>
<keyword evidence="5" id="KW-0479">Metal-binding</keyword>
<sequence>MFYIKPPSGQISLHVMDKCVSTRLEYLEYLYNNKANEFDGDFQYLLENSTYDRVGHFILRLITLTSIDLWIYWVSRETLLLKHRLDNIVPRQLNSLLRSIIRQLDMVEHKENNIILNIRRICVFYLQPMIFKHIMSNDHAKNCCIFHYQVRFELIPELIKHREVDLNAGYAIVYCSQWKQLLIALFNTYINQDLKCKKSHALYVVNNDIRFISLKQKIQLYMLQDRPTFGKINNRNIDVEVKKFPLCMQHLHRILRKRHRLSHYARLYYSLFLKESGMKINDAIEYWKEEYSKPHACTSICTHRWQTNEKKFIYSIRHLYGLEGSHRNYTSPSCSIMCTQIPGSTYEGGCPFKNFDTNILTDFLSTSLTKDEIHKFLEVIPLQRPEIICTSYFKLVHKNNNDNVVVTSPLQYYAMTTDLY</sequence>
<evidence type="ECO:0000256" key="3">
    <source>
        <dbReference type="ARBA" id="ARBA00022515"/>
    </source>
</evidence>
<dbReference type="InterPro" id="IPR007238">
    <property type="entry name" value="DNA_primase_lsu_euk/arc"/>
</dbReference>
<organism evidence="9 10">
    <name type="scientific">Odynerus spinipes</name>
    <dbReference type="NCBI Taxonomy" id="1348599"/>
    <lineage>
        <taxon>Eukaryota</taxon>
        <taxon>Metazoa</taxon>
        <taxon>Ecdysozoa</taxon>
        <taxon>Arthropoda</taxon>
        <taxon>Hexapoda</taxon>
        <taxon>Insecta</taxon>
        <taxon>Pterygota</taxon>
        <taxon>Neoptera</taxon>
        <taxon>Endopterygota</taxon>
        <taxon>Hymenoptera</taxon>
        <taxon>Apocrita</taxon>
        <taxon>Aculeata</taxon>
        <taxon>Vespoidea</taxon>
        <taxon>Vespidae</taxon>
        <taxon>Eumeninae</taxon>
        <taxon>Odynerus</taxon>
    </lineage>
</organism>
<reference evidence="9" key="1">
    <citation type="submission" date="2021-08" db="EMBL/GenBank/DDBJ databases">
        <authorList>
            <person name="Misof B."/>
            <person name="Oliver O."/>
            <person name="Podsiadlowski L."/>
            <person name="Donath A."/>
            <person name="Peters R."/>
            <person name="Mayer C."/>
            <person name="Rust J."/>
            <person name="Gunkel S."/>
            <person name="Lesny P."/>
            <person name="Martin S."/>
            <person name="Oeyen J.P."/>
            <person name="Petersen M."/>
            <person name="Panagiotis P."/>
            <person name="Wilbrandt J."/>
            <person name="Tanja T."/>
        </authorList>
    </citation>
    <scope>NUCLEOTIDE SEQUENCE</scope>
    <source>
        <strain evidence="9">GBR_01_08_01A</strain>
        <tissue evidence="9">Thorax + abdomen</tissue>
    </source>
</reference>
<keyword evidence="4" id="KW-0235">DNA replication</keyword>
<accession>A0AAD9RVU5</accession>
<evidence type="ECO:0000256" key="2">
    <source>
        <dbReference type="ARBA" id="ARBA00022485"/>
    </source>
</evidence>
<dbReference type="Proteomes" id="UP001258017">
    <property type="component" value="Unassembled WGS sequence"/>
</dbReference>
<keyword evidence="10" id="KW-1185">Reference proteome</keyword>
<dbReference type="GO" id="GO:0046872">
    <property type="term" value="F:metal ion binding"/>
    <property type="evidence" value="ECO:0007669"/>
    <property type="project" value="UniProtKB-KW"/>
</dbReference>
<evidence type="ECO:0000256" key="4">
    <source>
        <dbReference type="ARBA" id="ARBA00022705"/>
    </source>
</evidence>
<dbReference type="EMBL" id="JAIFRP010000010">
    <property type="protein sequence ID" value="KAK2586875.1"/>
    <property type="molecule type" value="Genomic_DNA"/>
</dbReference>
<evidence type="ECO:0000259" key="8">
    <source>
        <dbReference type="Pfam" id="PF04104"/>
    </source>
</evidence>
<dbReference type="PANTHER" id="PTHR10537:SF4">
    <property type="entry name" value="DNA PRIMASE LARGE SUBUNIT"/>
    <property type="match status" value="1"/>
</dbReference>
<protein>
    <recommendedName>
        <fullName evidence="8">DNA primase large subunit C-terminal domain-containing protein</fullName>
    </recommendedName>
</protein>
<comment type="caution">
    <text evidence="9">The sequence shown here is derived from an EMBL/GenBank/DDBJ whole genome shotgun (WGS) entry which is preliminary data.</text>
</comment>
<keyword evidence="6" id="KW-0408">Iron</keyword>
<dbReference type="GO" id="GO:0005658">
    <property type="term" value="C:alpha DNA polymerase:primase complex"/>
    <property type="evidence" value="ECO:0007669"/>
    <property type="project" value="TreeGrafter"/>
</dbReference>
<dbReference type="Pfam" id="PF26466">
    <property type="entry name" value="DNA_primase_lrg_N"/>
    <property type="match status" value="1"/>
</dbReference>
<dbReference type="GO" id="GO:0006270">
    <property type="term" value="P:DNA replication initiation"/>
    <property type="evidence" value="ECO:0007669"/>
    <property type="project" value="TreeGrafter"/>
</dbReference>
<dbReference type="Pfam" id="PF04104">
    <property type="entry name" value="DNA_primase_lrg"/>
    <property type="match status" value="1"/>
</dbReference>
<evidence type="ECO:0000256" key="1">
    <source>
        <dbReference type="ARBA" id="ARBA00001966"/>
    </source>
</evidence>